<dbReference type="GO" id="GO:1900376">
    <property type="term" value="P:regulation of secondary metabolite biosynthetic process"/>
    <property type="evidence" value="ECO:0007669"/>
    <property type="project" value="TreeGrafter"/>
</dbReference>
<dbReference type="InterPro" id="IPR036390">
    <property type="entry name" value="WH_DNA-bd_sf"/>
</dbReference>
<dbReference type="GO" id="GO:0000976">
    <property type="term" value="F:transcription cis-regulatory region binding"/>
    <property type="evidence" value="ECO:0007669"/>
    <property type="project" value="TreeGrafter"/>
</dbReference>
<dbReference type="Proteomes" id="UP000192042">
    <property type="component" value="Chromosome I"/>
</dbReference>
<comment type="similarity">
    <text evidence="1">Belongs to the Fur family.</text>
</comment>
<feature type="binding site" evidence="8">
    <location>
        <position position="110"/>
    </location>
    <ligand>
        <name>Fe cation</name>
        <dbReference type="ChEBI" id="CHEBI:24875"/>
    </ligand>
</feature>
<dbReference type="GO" id="GO:0003700">
    <property type="term" value="F:DNA-binding transcription factor activity"/>
    <property type="evidence" value="ECO:0007669"/>
    <property type="project" value="InterPro"/>
</dbReference>
<comment type="cofactor">
    <cofactor evidence="7">
        <name>Zn(2+)</name>
        <dbReference type="ChEBI" id="CHEBI:29105"/>
    </cofactor>
    <text evidence="7">Binds 1 zinc ion per subunit.</text>
</comment>
<feature type="binding site" evidence="7">
    <location>
        <position position="95"/>
    </location>
    <ligand>
        <name>Zn(2+)</name>
        <dbReference type="ChEBI" id="CHEBI:29105"/>
    </ligand>
</feature>
<evidence type="ECO:0000256" key="6">
    <source>
        <dbReference type="ARBA" id="ARBA00023163"/>
    </source>
</evidence>
<gene>
    <name evidence="9" type="ORF">NSJP_1873</name>
</gene>
<keyword evidence="6" id="KW-0804">Transcription</keyword>
<keyword evidence="7" id="KW-0479">Metal-binding</keyword>
<keyword evidence="2" id="KW-0678">Repressor</keyword>
<dbReference type="RefSeq" id="WP_172834241.1">
    <property type="nucleotide sequence ID" value="NZ_LT828648.1"/>
</dbReference>
<dbReference type="EMBL" id="LT828648">
    <property type="protein sequence ID" value="SLM48045.1"/>
    <property type="molecule type" value="Genomic_DNA"/>
</dbReference>
<dbReference type="Gene3D" id="3.30.1490.190">
    <property type="match status" value="1"/>
</dbReference>
<feature type="binding site" evidence="7">
    <location>
        <position position="98"/>
    </location>
    <ligand>
        <name>Zn(2+)</name>
        <dbReference type="ChEBI" id="CHEBI:29105"/>
    </ligand>
</feature>
<dbReference type="InterPro" id="IPR002481">
    <property type="entry name" value="FUR"/>
</dbReference>
<accession>A0A1W1I4Y6</accession>
<dbReference type="KEGG" id="nja:NSJP_1873"/>
<feature type="binding site" evidence="7">
    <location>
        <position position="135"/>
    </location>
    <ligand>
        <name>Zn(2+)</name>
        <dbReference type="ChEBI" id="CHEBI:29105"/>
    </ligand>
</feature>
<keyword evidence="4" id="KW-0805">Transcription regulation</keyword>
<keyword evidence="3 7" id="KW-0862">Zinc</keyword>
<dbReference type="AlphaFoldDB" id="A0A1W1I4Y6"/>
<dbReference type="GO" id="GO:0045892">
    <property type="term" value="P:negative regulation of DNA-templated transcription"/>
    <property type="evidence" value="ECO:0007669"/>
    <property type="project" value="TreeGrafter"/>
</dbReference>
<dbReference type="STRING" id="1325564.NSJP_1873"/>
<evidence type="ECO:0000313" key="9">
    <source>
        <dbReference type="EMBL" id="SLM48045.1"/>
    </source>
</evidence>
<feature type="binding site" evidence="8">
    <location>
        <position position="127"/>
    </location>
    <ligand>
        <name>Fe cation</name>
        <dbReference type="ChEBI" id="CHEBI:24875"/>
    </ligand>
</feature>
<dbReference type="CDD" id="cd07153">
    <property type="entry name" value="Fur_like"/>
    <property type="match status" value="1"/>
</dbReference>
<keyword evidence="5" id="KW-0238">DNA-binding</keyword>
<protein>
    <submittedName>
        <fullName evidence="9">Putative Ferric uptake regulation protein</fullName>
    </submittedName>
</protein>
<evidence type="ECO:0000256" key="2">
    <source>
        <dbReference type="ARBA" id="ARBA00022491"/>
    </source>
</evidence>
<dbReference type="InterPro" id="IPR036388">
    <property type="entry name" value="WH-like_DNA-bd_sf"/>
</dbReference>
<sequence length="139" mass="15909">MNTSSLTHRLKASGKKLTQARQAILTILEGSQLPITAAEVHARLMKAHMPADRVTVYRNLSLLEKLRLVNTVGFHDGQMRYEIHSGREHHHHIQCLTCGKIADLMLCPLEKLTQLVEKQTRFSVDRHALEFFGWCPQCR</sequence>
<keyword evidence="10" id="KW-1185">Reference proteome</keyword>
<evidence type="ECO:0000256" key="8">
    <source>
        <dbReference type="PIRSR" id="PIRSR602481-2"/>
    </source>
</evidence>
<dbReference type="GO" id="GO:0008270">
    <property type="term" value="F:zinc ion binding"/>
    <property type="evidence" value="ECO:0007669"/>
    <property type="project" value="TreeGrafter"/>
</dbReference>
<name>A0A1W1I4Y6_9BACT</name>
<dbReference type="Gene3D" id="1.10.10.10">
    <property type="entry name" value="Winged helix-like DNA-binding domain superfamily/Winged helix DNA-binding domain"/>
    <property type="match status" value="1"/>
</dbReference>
<dbReference type="PANTHER" id="PTHR33202:SF7">
    <property type="entry name" value="FERRIC UPTAKE REGULATION PROTEIN"/>
    <property type="match status" value="1"/>
</dbReference>
<evidence type="ECO:0000256" key="5">
    <source>
        <dbReference type="ARBA" id="ARBA00023125"/>
    </source>
</evidence>
<organism evidence="9 10">
    <name type="scientific">Nitrospira japonica</name>
    <dbReference type="NCBI Taxonomy" id="1325564"/>
    <lineage>
        <taxon>Bacteria</taxon>
        <taxon>Pseudomonadati</taxon>
        <taxon>Nitrospirota</taxon>
        <taxon>Nitrospiria</taxon>
        <taxon>Nitrospirales</taxon>
        <taxon>Nitrospiraceae</taxon>
        <taxon>Nitrospira</taxon>
    </lineage>
</organism>
<keyword evidence="8" id="KW-0408">Iron</keyword>
<proteinExistence type="inferred from homology"/>
<evidence type="ECO:0000256" key="7">
    <source>
        <dbReference type="PIRSR" id="PIRSR602481-1"/>
    </source>
</evidence>
<reference evidence="9 10" key="1">
    <citation type="submission" date="2017-03" db="EMBL/GenBank/DDBJ databases">
        <authorList>
            <person name="Afonso C.L."/>
            <person name="Miller P.J."/>
            <person name="Scott M.A."/>
            <person name="Spackman E."/>
            <person name="Goraichik I."/>
            <person name="Dimitrov K.M."/>
            <person name="Suarez D.L."/>
            <person name="Swayne D.E."/>
        </authorList>
    </citation>
    <scope>NUCLEOTIDE SEQUENCE [LARGE SCALE GENOMIC DNA]</scope>
    <source>
        <strain evidence="9">Genome sequencing of Nitrospira japonica strain NJ11</strain>
    </source>
</reference>
<dbReference type="SUPFAM" id="SSF46785">
    <property type="entry name" value="Winged helix' DNA-binding domain"/>
    <property type="match status" value="1"/>
</dbReference>
<comment type="cofactor">
    <cofactor evidence="8">
        <name>Mn(2+)</name>
        <dbReference type="ChEBI" id="CHEBI:29035"/>
    </cofactor>
    <cofactor evidence="8">
        <name>Fe(2+)</name>
        <dbReference type="ChEBI" id="CHEBI:29033"/>
    </cofactor>
    <text evidence="8">Binds 1 Mn(2+) or Fe(2+) ion per subunit.</text>
</comment>
<dbReference type="Pfam" id="PF01475">
    <property type="entry name" value="FUR"/>
    <property type="match status" value="1"/>
</dbReference>
<evidence type="ECO:0000256" key="3">
    <source>
        <dbReference type="ARBA" id="ARBA00022833"/>
    </source>
</evidence>
<evidence type="ECO:0000256" key="4">
    <source>
        <dbReference type="ARBA" id="ARBA00023015"/>
    </source>
</evidence>
<feature type="binding site" evidence="8">
    <location>
        <position position="89"/>
    </location>
    <ligand>
        <name>Fe cation</name>
        <dbReference type="ChEBI" id="CHEBI:24875"/>
    </ligand>
</feature>
<feature type="binding site" evidence="7">
    <location>
        <position position="138"/>
    </location>
    <ligand>
        <name>Zn(2+)</name>
        <dbReference type="ChEBI" id="CHEBI:29105"/>
    </ligand>
</feature>
<evidence type="ECO:0000313" key="10">
    <source>
        <dbReference type="Proteomes" id="UP000192042"/>
    </source>
</evidence>
<evidence type="ECO:0000256" key="1">
    <source>
        <dbReference type="ARBA" id="ARBA00007957"/>
    </source>
</evidence>
<dbReference type="PANTHER" id="PTHR33202">
    <property type="entry name" value="ZINC UPTAKE REGULATION PROTEIN"/>
    <property type="match status" value="1"/>
</dbReference>
<dbReference type="InterPro" id="IPR043135">
    <property type="entry name" value="Fur_C"/>
</dbReference>